<dbReference type="EMBL" id="CP039865">
    <property type="protein sequence ID" value="QCK86672.1"/>
    <property type="molecule type" value="Genomic_DNA"/>
</dbReference>
<evidence type="ECO:0000313" key="2">
    <source>
        <dbReference type="EMBL" id="QCK86672.1"/>
    </source>
</evidence>
<feature type="chain" id="PRO_5020517960" evidence="1">
    <location>
        <begin position="22"/>
        <end position="284"/>
    </location>
</feature>
<protein>
    <submittedName>
        <fullName evidence="2">Uncharacterized protein</fullName>
    </submittedName>
</protein>
<evidence type="ECO:0000313" key="3">
    <source>
        <dbReference type="Proteomes" id="UP000298588"/>
    </source>
</evidence>
<evidence type="ECO:0000256" key="1">
    <source>
        <dbReference type="SAM" id="SignalP"/>
    </source>
</evidence>
<proteinExistence type="predicted"/>
<reference evidence="2 3" key="1">
    <citation type="submission" date="2019-04" db="EMBL/GenBank/DDBJ databases">
        <title>Phreatobacter aquaticus sp. nov.</title>
        <authorList>
            <person name="Choi A."/>
            <person name="Baek K."/>
        </authorList>
    </citation>
    <scope>NUCLEOTIDE SEQUENCE [LARGE SCALE GENOMIC DNA]</scope>
    <source>
        <strain evidence="2 3">NMCR1094</strain>
    </source>
</reference>
<sequence length="284" mass="29807">MCKTYLSVAVLSVGLSGCSTASIPPVDGGDFIPVSSILNGVRCEFASFALRNPNAPFLKGPWQISGELEVKIVNSSQATAGADAKIAALGGSPLTLNFGFGWEHTSNTTRKTTFKFSINSQAPMRPCERITPNGPFRSTDAFPVINGLGFENWLQATYAQSTNGAQLNGESYEYGVDFGATSKLSGNAGIELVPVTVSAAGFNKRDDVQSLDISIVQPSPRAGPIRIELTQRVASVGGTNLQALRQPVPSPATIGAVIVPQAVSPGTSDIGEALRQAARARRRP</sequence>
<keyword evidence="3" id="KW-1185">Reference proteome</keyword>
<name>A0A4D7QRF8_9HYPH</name>
<organism evidence="2 3">
    <name type="scientific">Phreatobacter aquaticus</name>
    <dbReference type="NCBI Taxonomy" id="2570229"/>
    <lineage>
        <taxon>Bacteria</taxon>
        <taxon>Pseudomonadati</taxon>
        <taxon>Pseudomonadota</taxon>
        <taxon>Alphaproteobacteria</taxon>
        <taxon>Hyphomicrobiales</taxon>
        <taxon>Phreatobacteraceae</taxon>
        <taxon>Phreatobacter</taxon>
    </lineage>
</organism>
<feature type="signal peptide" evidence="1">
    <location>
        <begin position="1"/>
        <end position="21"/>
    </location>
</feature>
<accession>A0A4D7QRF8</accession>
<dbReference type="KEGG" id="paqt:E8L99_13340"/>
<gene>
    <name evidence="2" type="ORF">E8L99_13340</name>
</gene>
<dbReference type="PROSITE" id="PS51257">
    <property type="entry name" value="PROKAR_LIPOPROTEIN"/>
    <property type="match status" value="1"/>
</dbReference>
<dbReference type="Proteomes" id="UP000298588">
    <property type="component" value="Chromosome"/>
</dbReference>
<dbReference type="RefSeq" id="WP_137100003.1">
    <property type="nucleotide sequence ID" value="NZ_CP039865.1"/>
</dbReference>
<keyword evidence="1" id="KW-0732">Signal</keyword>
<dbReference type="AlphaFoldDB" id="A0A4D7QRF8"/>